<dbReference type="AlphaFoldDB" id="A0A9P0AQ05"/>
<dbReference type="Proteomes" id="UP001154078">
    <property type="component" value="Chromosome 1"/>
</dbReference>
<name>A0A9P0AQ05_BRAAE</name>
<evidence type="ECO:0000313" key="3">
    <source>
        <dbReference type="Proteomes" id="UP001154078"/>
    </source>
</evidence>
<evidence type="ECO:0000256" key="1">
    <source>
        <dbReference type="SAM" id="MobiDB-lite"/>
    </source>
</evidence>
<organism evidence="2 3">
    <name type="scientific">Brassicogethes aeneus</name>
    <name type="common">Rape pollen beetle</name>
    <name type="synonym">Meligethes aeneus</name>
    <dbReference type="NCBI Taxonomy" id="1431903"/>
    <lineage>
        <taxon>Eukaryota</taxon>
        <taxon>Metazoa</taxon>
        <taxon>Ecdysozoa</taxon>
        <taxon>Arthropoda</taxon>
        <taxon>Hexapoda</taxon>
        <taxon>Insecta</taxon>
        <taxon>Pterygota</taxon>
        <taxon>Neoptera</taxon>
        <taxon>Endopterygota</taxon>
        <taxon>Coleoptera</taxon>
        <taxon>Polyphaga</taxon>
        <taxon>Cucujiformia</taxon>
        <taxon>Nitidulidae</taxon>
        <taxon>Meligethinae</taxon>
        <taxon>Brassicogethes</taxon>
    </lineage>
</organism>
<proteinExistence type="predicted"/>
<keyword evidence="3" id="KW-1185">Reference proteome</keyword>
<sequence length="110" mass="12795">MKLTLKKQGIKRTIREAIEIKKRPRNFNTRDDKQRLPTAWKPALTTTKTPRRLTRSMEPNITQVQSQSRLMTRKAKMIYKQRSAATELTSRLTRSRSATAAQQIRPEDGT</sequence>
<dbReference type="EMBL" id="OV121132">
    <property type="protein sequence ID" value="CAH0546844.1"/>
    <property type="molecule type" value="Genomic_DNA"/>
</dbReference>
<feature type="region of interest" description="Disordered" evidence="1">
    <location>
        <begin position="24"/>
        <end position="43"/>
    </location>
</feature>
<gene>
    <name evidence="2" type="ORF">MELIAE_LOCUS930</name>
</gene>
<feature type="compositionally biased region" description="Polar residues" evidence="1">
    <location>
        <begin position="85"/>
        <end position="102"/>
    </location>
</feature>
<reference evidence="2" key="1">
    <citation type="submission" date="2021-12" db="EMBL/GenBank/DDBJ databases">
        <authorList>
            <person name="King R."/>
        </authorList>
    </citation>
    <scope>NUCLEOTIDE SEQUENCE</scope>
</reference>
<feature type="region of interest" description="Disordered" evidence="1">
    <location>
        <begin position="85"/>
        <end position="110"/>
    </location>
</feature>
<protein>
    <submittedName>
        <fullName evidence="2">Uncharacterized protein</fullName>
    </submittedName>
</protein>
<accession>A0A9P0AQ05</accession>
<evidence type="ECO:0000313" key="2">
    <source>
        <dbReference type="EMBL" id="CAH0546844.1"/>
    </source>
</evidence>